<proteinExistence type="predicted"/>
<feature type="domain" description="Helix-hairpin-helix DNA-binding motif class 1" evidence="2">
    <location>
        <begin position="165"/>
        <end position="184"/>
    </location>
</feature>
<keyword evidence="4" id="KW-1185">Reference proteome</keyword>
<evidence type="ECO:0000313" key="3">
    <source>
        <dbReference type="EMBL" id="GEK91515.1"/>
    </source>
</evidence>
<protein>
    <submittedName>
        <fullName evidence="3">Competence protein ComEA</fullName>
    </submittedName>
</protein>
<gene>
    <name evidence="3" type="primary">comEA</name>
    <name evidence="3" type="ORF">AKA01nite_11370</name>
</gene>
<dbReference type="InterPro" id="IPR003583">
    <property type="entry name" value="Hlx-hairpin-Hlx_DNA-bd_motif"/>
</dbReference>
<dbReference type="Pfam" id="PF12836">
    <property type="entry name" value="HHH_3"/>
    <property type="match status" value="1"/>
</dbReference>
<keyword evidence="1" id="KW-0472">Membrane</keyword>
<dbReference type="GO" id="GO:0003677">
    <property type="term" value="F:DNA binding"/>
    <property type="evidence" value="ECO:0007669"/>
    <property type="project" value="InterPro"/>
</dbReference>
<evidence type="ECO:0000256" key="1">
    <source>
        <dbReference type="SAM" id="Phobius"/>
    </source>
</evidence>
<dbReference type="OrthoDB" id="9790239at2"/>
<dbReference type="SUPFAM" id="SSF47781">
    <property type="entry name" value="RuvA domain 2-like"/>
    <property type="match status" value="1"/>
</dbReference>
<name>A0A511ATJ3_9LACT</name>
<keyword evidence="1" id="KW-1133">Transmembrane helix</keyword>
<dbReference type="EMBL" id="BJUY01000012">
    <property type="protein sequence ID" value="GEK91515.1"/>
    <property type="molecule type" value="Genomic_DNA"/>
</dbReference>
<dbReference type="InterPro" id="IPR010994">
    <property type="entry name" value="RuvA_2-like"/>
</dbReference>
<reference evidence="3 4" key="1">
    <citation type="submission" date="2019-07" db="EMBL/GenBank/DDBJ databases">
        <title>Whole genome shotgun sequence of Alkalibacterium kapii NBRC 103247.</title>
        <authorList>
            <person name="Hosoyama A."/>
            <person name="Uohara A."/>
            <person name="Ohji S."/>
            <person name="Ichikawa N."/>
        </authorList>
    </citation>
    <scope>NUCLEOTIDE SEQUENCE [LARGE SCALE GENOMIC DNA]</scope>
    <source>
        <strain evidence="3 4">NBRC 103247</strain>
    </source>
</reference>
<dbReference type="GO" id="GO:0006281">
    <property type="term" value="P:DNA repair"/>
    <property type="evidence" value="ECO:0007669"/>
    <property type="project" value="InterPro"/>
</dbReference>
<dbReference type="SMART" id="SM00278">
    <property type="entry name" value="HhH1"/>
    <property type="match status" value="2"/>
</dbReference>
<dbReference type="GO" id="GO:0015627">
    <property type="term" value="C:type II protein secretion system complex"/>
    <property type="evidence" value="ECO:0007669"/>
    <property type="project" value="TreeGrafter"/>
</dbReference>
<organism evidence="3 4">
    <name type="scientific">Alkalibacterium kapii</name>
    <dbReference type="NCBI Taxonomy" id="426704"/>
    <lineage>
        <taxon>Bacteria</taxon>
        <taxon>Bacillati</taxon>
        <taxon>Bacillota</taxon>
        <taxon>Bacilli</taxon>
        <taxon>Lactobacillales</taxon>
        <taxon>Carnobacteriaceae</taxon>
        <taxon>Alkalibacterium</taxon>
    </lineage>
</organism>
<dbReference type="InterPro" id="IPR004509">
    <property type="entry name" value="Competence_ComEA_HhH"/>
</dbReference>
<dbReference type="Pfam" id="PF10531">
    <property type="entry name" value="SLBB"/>
    <property type="match status" value="1"/>
</dbReference>
<comment type="caution">
    <text evidence="3">The sequence shown here is derived from an EMBL/GenBank/DDBJ whole genome shotgun (WGS) entry which is preliminary data.</text>
</comment>
<dbReference type="Gene3D" id="1.10.150.310">
    <property type="entry name" value="Tex RuvX-like domain-like"/>
    <property type="match status" value="1"/>
</dbReference>
<accession>A0A511ATJ3</accession>
<dbReference type="NCBIfam" id="TIGR00426">
    <property type="entry name" value="competence protein ComEA helix-hairpin-helix repeat region"/>
    <property type="match status" value="1"/>
</dbReference>
<evidence type="ECO:0000259" key="2">
    <source>
        <dbReference type="SMART" id="SM00278"/>
    </source>
</evidence>
<dbReference type="PANTHER" id="PTHR21180:SF32">
    <property type="entry name" value="ENDONUCLEASE_EXONUCLEASE_PHOSPHATASE FAMILY DOMAIN-CONTAINING PROTEIN 1"/>
    <property type="match status" value="1"/>
</dbReference>
<keyword evidence="1" id="KW-0812">Transmembrane</keyword>
<sequence>MSQFKYLKKIVTGILIAGLLIVIYFMIFKDFNDTDSNENIVTLENLIEENPQNLTEEKSGSDDKELRIEEAADEIVEVVIDIKGAVKTPGVFSLKSSDRIIDAVNAAGGVLENADTKHINFAQILNDEMYIYIPENGENIPEIIETEESLQDKTSLVNINQADETDFLVLDGIGPSKAAAIINYRDEHGLFKTVEDLLNVSGIGKKTFDRIKTAVTID</sequence>
<dbReference type="AlphaFoldDB" id="A0A511ATJ3"/>
<dbReference type="PANTHER" id="PTHR21180">
    <property type="entry name" value="ENDONUCLEASE/EXONUCLEASE/PHOSPHATASE FAMILY DOMAIN-CONTAINING PROTEIN 1"/>
    <property type="match status" value="1"/>
</dbReference>
<feature type="transmembrane region" description="Helical" evidence="1">
    <location>
        <begin position="7"/>
        <end position="27"/>
    </location>
</feature>
<dbReference type="Proteomes" id="UP000321662">
    <property type="component" value="Unassembled WGS sequence"/>
</dbReference>
<dbReference type="GO" id="GO:0015628">
    <property type="term" value="P:protein secretion by the type II secretion system"/>
    <property type="evidence" value="ECO:0007669"/>
    <property type="project" value="TreeGrafter"/>
</dbReference>
<dbReference type="Gene3D" id="3.10.560.10">
    <property type="entry name" value="Outer membrane lipoprotein wza domain like"/>
    <property type="match status" value="1"/>
</dbReference>
<dbReference type="InterPro" id="IPR019554">
    <property type="entry name" value="Soluble_ligand-bd"/>
</dbReference>
<feature type="domain" description="Helix-hairpin-helix DNA-binding motif class 1" evidence="2">
    <location>
        <begin position="195"/>
        <end position="214"/>
    </location>
</feature>
<evidence type="ECO:0000313" key="4">
    <source>
        <dbReference type="Proteomes" id="UP000321662"/>
    </source>
</evidence>
<dbReference type="RefSeq" id="WP_146924341.1">
    <property type="nucleotide sequence ID" value="NZ_BJUY01000012.1"/>
</dbReference>
<dbReference type="InterPro" id="IPR051675">
    <property type="entry name" value="Endo/Exo/Phosphatase_dom_1"/>
</dbReference>